<dbReference type="AlphaFoldDB" id="A0A8K1FJ38"/>
<keyword evidence="2 5" id="KW-0479">Metal-binding</keyword>
<keyword evidence="5 6" id="KW-0349">Heme</keyword>
<dbReference type="Pfam" id="PF00067">
    <property type="entry name" value="p450"/>
    <property type="match status" value="1"/>
</dbReference>
<evidence type="ECO:0000256" key="1">
    <source>
        <dbReference type="ARBA" id="ARBA00010617"/>
    </source>
</evidence>
<accession>A0A8K1FJ38</accession>
<dbReference type="GO" id="GO:0004497">
    <property type="term" value="F:monooxygenase activity"/>
    <property type="evidence" value="ECO:0007669"/>
    <property type="project" value="UniProtKB-KW"/>
</dbReference>
<comment type="cofactor">
    <cofactor evidence="5">
        <name>heme</name>
        <dbReference type="ChEBI" id="CHEBI:30413"/>
    </cofactor>
</comment>
<proteinExistence type="inferred from homology"/>
<keyword evidence="6" id="KW-0503">Monooxygenase</keyword>
<dbReference type="GO" id="GO:0020037">
    <property type="term" value="F:heme binding"/>
    <property type="evidence" value="ECO:0007669"/>
    <property type="project" value="InterPro"/>
</dbReference>
<dbReference type="CDD" id="cd11064">
    <property type="entry name" value="CYP86A"/>
    <property type="match status" value="1"/>
</dbReference>
<keyword evidence="3 6" id="KW-0560">Oxidoreductase</keyword>
<dbReference type="GO" id="GO:0016705">
    <property type="term" value="F:oxidoreductase activity, acting on paired donors, with incorporation or reduction of molecular oxygen"/>
    <property type="evidence" value="ECO:0007669"/>
    <property type="project" value="InterPro"/>
</dbReference>
<keyword evidence="8" id="KW-1185">Reference proteome</keyword>
<dbReference type="GO" id="GO:0006629">
    <property type="term" value="P:lipid metabolic process"/>
    <property type="evidence" value="ECO:0007669"/>
    <property type="project" value="UniProtKB-ARBA"/>
</dbReference>
<organism evidence="7 8">
    <name type="scientific">Pythium oligandrum</name>
    <name type="common">Mycoparasitic fungus</name>
    <dbReference type="NCBI Taxonomy" id="41045"/>
    <lineage>
        <taxon>Eukaryota</taxon>
        <taxon>Sar</taxon>
        <taxon>Stramenopiles</taxon>
        <taxon>Oomycota</taxon>
        <taxon>Peronosporomycetes</taxon>
        <taxon>Pythiales</taxon>
        <taxon>Pythiaceae</taxon>
        <taxon>Pythium</taxon>
    </lineage>
</organism>
<evidence type="ECO:0000256" key="3">
    <source>
        <dbReference type="ARBA" id="ARBA00023002"/>
    </source>
</evidence>
<dbReference type="PROSITE" id="PS00086">
    <property type="entry name" value="CYTOCHROME_P450"/>
    <property type="match status" value="1"/>
</dbReference>
<evidence type="ECO:0000256" key="4">
    <source>
        <dbReference type="ARBA" id="ARBA00023004"/>
    </source>
</evidence>
<dbReference type="Gene3D" id="1.10.630.10">
    <property type="entry name" value="Cytochrome P450"/>
    <property type="match status" value="1"/>
</dbReference>
<dbReference type="InterPro" id="IPR036396">
    <property type="entry name" value="Cyt_P450_sf"/>
</dbReference>
<dbReference type="SUPFAM" id="SSF48264">
    <property type="entry name" value="Cytochrome P450"/>
    <property type="match status" value="1"/>
</dbReference>
<evidence type="ECO:0000313" key="8">
    <source>
        <dbReference type="Proteomes" id="UP000794436"/>
    </source>
</evidence>
<comment type="caution">
    <text evidence="7">The sequence shown here is derived from an EMBL/GenBank/DDBJ whole genome shotgun (WGS) entry which is preliminary data.</text>
</comment>
<dbReference type="PANTHER" id="PTHR24296">
    <property type="entry name" value="CYTOCHROME P450"/>
    <property type="match status" value="1"/>
</dbReference>
<dbReference type="EMBL" id="SPLM01000073">
    <property type="protein sequence ID" value="TMW62714.1"/>
    <property type="molecule type" value="Genomic_DNA"/>
</dbReference>
<dbReference type="PRINTS" id="PR00385">
    <property type="entry name" value="P450"/>
</dbReference>
<keyword evidence="4 5" id="KW-0408">Iron</keyword>
<dbReference type="GO" id="GO:0005506">
    <property type="term" value="F:iron ion binding"/>
    <property type="evidence" value="ECO:0007669"/>
    <property type="project" value="InterPro"/>
</dbReference>
<dbReference type="Proteomes" id="UP000794436">
    <property type="component" value="Unassembled WGS sequence"/>
</dbReference>
<gene>
    <name evidence="7" type="ORF">Poli38472_005332</name>
</gene>
<name>A0A8K1FJ38_PYTOL</name>
<dbReference type="InterPro" id="IPR002401">
    <property type="entry name" value="Cyt_P450_E_grp-I"/>
</dbReference>
<reference evidence="7" key="1">
    <citation type="submission" date="2019-03" db="EMBL/GenBank/DDBJ databases">
        <title>Long read genome sequence of the mycoparasitic Pythium oligandrum ATCC 38472 isolated from sugarbeet rhizosphere.</title>
        <authorList>
            <person name="Gaulin E."/>
        </authorList>
    </citation>
    <scope>NUCLEOTIDE SEQUENCE</scope>
    <source>
        <strain evidence="7">ATCC 38472_TT</strain>
    </source>
</reference>
<dbReference type="InterPro" id="IPR017972">
    <property type="entry name" value="Cyt_P450_CS"/>
</dbReference>
<sequence length="532" mass="60768">MVLQGLLQSGSSALERATRYAEKNPLVVALVVLPAVYTLVKSKARKRAKYVQYPSPPSTLPILGNTLDSVKNRPRFHDWIYSLCKHFKGKPFLLRTIGRPDLIMLTNPEQWEDVLKTHFDNFPKGPYKFEMLEDLFGRGIFATDGEVWARQRKTASNLFTARSLRESMSKTIRKYTHILIRVLDKASASGATIDLFKILNQFTMEAFAEIGFGIEMNGLETEKEHEFQQSFDRALAALMLRIVRPAWLWRLERWLNIGSERQLKEDVKVIDKTMLDIIAQSFEKWQKRTSDGDTTDLVSLFLDQNGKSRDAKEAVFDTRDLRDLLANFLLAGRDTTAQSLSWFLLNMSRHPEVADKIRAEIKHVIPELMDGSLQTPTAEQVQQLTYLEAALKESLRLYPIVAFQSRHAMEDVVLRDGTFIPKDTHVGMPSYSMGRMEHVWGPDATEYKPERWIDPETTKLIAVSAFKFTAFHSGPRICLGMNLAMLEMKIVAASLLSRMDIEILNEDQITYDFSITLPIRGEMLATVKTLAN</sequence>
<evidence type="ECO:0000256" key="5">
    <source>
        <dbReference type="PIRSR" id="PIRSR602401-1"/>
    </source>
</evidence>
<feature type="binding site" description="axial binding residue" evidence="5">
    <location>
        <position position="478"/>
    </location>
    <ligand>
        <name>heme</name>
        <dbReference type="ChEBI" id="CHEBI:30413"/>
    </ligand>
    <ligandPart>
        <name>Fe</name>
        <dbReference type="ChEBI" id="CHEBI:18248"/>
    </ligandPart>
</feature>
<protein>
    <recommendedName>
        <fullName evidence="9">Cytochrome P450</fullName>
    </recommendedName>
</protein>
<dbReference type="InterPro" id="IPR001128">
    <property type="entry name" value="Cyt_P450"/>
</dbReference>
<evidence type="ECO:0000313" key="7">
    <source>
        <dbReference type="EMBL" id="TMW62714.1"/>
    </source>
</evidence>
<evidence type="ECO:0000256" key="6">
    <source>
        <dbReference type="RuleBase" id="RU000461"/>
    </source>
</evidence>
<evidence type="ECO:0008006" key="9">
    <source>
        <dbReference type="Google" id="ProtNLM"/>
    </source>
</evidence>
<dbReference type="OrthoDB" id="1470350at2759"/>
<comment type="similarity">
    <text evidence="1 6">Belongs to the cytochrome P450 family.</text>
</comment>
<dbReference type="PRINTS" id="PR00463">
    <property type="entry name" value="EP450I"/>
</dbReference>
<evidence type="ECO:0000256" key="2">
    <source>
        <dbReference type="ARBA" id="ARBA00022723"/>
    </source>
</evidence>